<dbReference type="GO" id="GO:0016126">
    <property type="term" value="P:sterol biosynthetic process"/>
    <property type="evidence" value="ECO:0007669"/>
    <property type="project" value="UniProtKB-UniRule"/>
</dbReference>
<keyword evidence="3" id="KW-1185">Reference proteome</keyword>
<dbReference type="GO" id="GO:0050660">
    <property type="term" value="F:flavin adenine dinucleotide binding"/>
    <property type="evidence" value="ECO:0007669"/>
    <property type="project" value="UniProtKB-UniRule"/>
</dbReference>
<protein>
    <recommendedName>
        <fullName evidence="1">Squalene monooxygenase</fullName>
        <ecNumber evidence="1">1.14.14.17</ecNumber>
    </recommendedName>
</protein>
<organism evidence="2 3">
    <name type="scientific">Nyssa sinensis</name>
    <dbReference type="NCBI Taxonomy" id="561372"/>
    <lineage>
        <taxon>Eukaryota</taxon>
        <taxon>Viridiplantae</taxon>
        <taxon>Streptophyta</taxon>
        <taxon>Embryophyta</taxon>
        <taxon>Tracheophyta</taxon>
        <taxon>Spermatophyta</taxon>
        <taxon>Magnoliopsida</taxon>
        <taxon>eudicotyledons</taxon>
        <taxon>Gunneridae</taxon>
        <taxon>Pentapetalae</taxon>
        <taxon>asterids</taxon>
        <taxon>Cornales</taxon>
        <taxon>Nyssaceae</taxon>
        <taxon>Nyssa</taxon>
    </lineage>
</organism>
<evidence type="ECO:0000313" key="3">
    <source>
        <dbReference type="Proteomes" id="UP000325577"/>
    </source>
</evidence>
<dbReference type="UniPathway" id="UPA00767">
    <property type="reaction ID" value="UER00752"/>
</dbReference>
<dbReference type="Gene3D" id="3.50.50.60">
    <property type="entry name" value="FAD/NAD(P)-binding domain"/>
    <property type="match status" value="1"/>
</dbReference>
<dbReference type="InterPro" id="IPR036188">
    <property type="entry name" value="FAD/NAD-bd_sf"/>
</dbReference>
<dbReference type="Proteomes" id="UP000325577">
    <property type="component" value="Linkage Group LG10"/>
</dbReference>
<dbReference type="GO" id="GO:0016020">
    <property type="term" value="C:membrane"/>
    <property type="evidence" value="ECO:0007669"/>
    <property type="project" value="UniProtKB-SubCell"/>
</dbReference>
<accession>A0A5J5BR94</accession>
<comment type="similarity">
    <text evidence="1">Belongs to the squalene monooxygenase family.</text>
</comment>
<dbReference type="AlphaFoldDB" id="A0A5J5BR94"/>
<dbReference type="InterPro" id="IPR040125">
    <property type="entry name" value="Squalene_monox"/>
</dbReference>
<dbReference type="SUPFAM" id="SSF51905">
    <property type="entry name" value="FAD/NAD(P)-binding domain"/>
    <property type="match status" value="1"/>
</dbReference>
<comment type="cofactor">
    <cofactor evidence="1">
        <name>FAD</name>
        <dbReference type="ChEBI" id="CHEBI:57692"/>
    </cofactor>
</comment>
<proteinExistence type="inferred from homology"/>
<keyword evidence="1" id="KW-0560">Oxidoreductase</keyword>
<comment type="catalytic activity">
    <reaction evidence="1">
        <text>squalene + reduced [NADPH--hemoprotein reductase] + O2 = (S)-2,3-epoxysqualene + oxidized [NADPH--hemoprotein reductase] + H2O + H(+)</text>
        <dbReference type="Rhea" id="RHEA:25282"/>
        <dbReference type="Rhea" id="RHEA-COMP:11964"/>
        <dbReference type="Rhea" id="RHEA-COMP:11965"/>
        <dbReference type="ChEBI" id="CHEBI:15377"/>
        <dbReference type="ChEBI" id="CHEBI:15378"/>
        <dbReference type="ChEBI" id="CHEBI:15379"/>
        <dbReference type="ChEBI" id="CHEBI:15440"/>
        <dbReference type="ChEBI" id="CHEBI:15441"/>
        <dbReference type="ChEBI" id="CHEBI:57618"/>
        <dbReference type="ChEBI" id="CHEBI:58210"/>
        <dbReference type="EC" id="1.14.14.17"/>
    </reaction>
</comment>
<reference evidence="2 3" key="1">
    <citation type="submission" date="2019-09" db="EMBL/GenBank/DDBJ databases">
        <title>A chromosome-level genome assembly of the Chinese tupelo Nyssa sinensis.</title>
        <authorList>
            <person name="Yang X."/>
            <person name="Kang M."/>
            <person name="Yang Y."/>
            <person name="Xiong H."/>
            <person name="Wang M."/>
            <person name="Zhang Z."/>
            <person name="Wang Z."/>
            <person name="Wu H."/>
            <person name="Ma T."/>
            <person name="Liu J."/>
            <person name="Xi Z."/>
        </authorList>
    </citation>
    <scope>NUCLEOTIDE SEQUENCE [LARGE SCALE GENOMIC DNA]</scope>
    <source>
        <strain evidence="2">J267</strain>
        <tissue evidence="2">Leaf</tissue>
    </source>
</reference>
<dbReference type="EC" id="1.14.14.17" evidence="1"/>
<evidence type="ECO:0000313" key="2">
    <source>
        <dbReference type="EMBL" id="KAA8545713.1"/>
    </source>
</evidence>
<comment type="subcellular location">
    <subcellularLocation>
        <location evidence="1">Membrane</location>
        <topology evidence="1">Multi-pass membrane protein</topology>
    </subcellularLocation>
</comment>
<evidence type="ECO:0000256" key="1">
    <source>
        <dbReference type="RuleBase" id="RU367121"/>
    </source>
</evidence>
<dbReference type="PANTHER" id="PTHR10835:SF29">
    <property type="entry name" value="SQUALENE MONOOXYGENASE"/>
    <property type="match status" value="1"/>
</dbReference>
<name>A0A5J5BR94_9ASTE</name>
<dbReference type="EMBL" id="CM018033">
    <property type="protein sequence ID" value="KAA8545713.1"/>
    <property type="molecule type" value="Genomic_DNA"/>
</dbReference>
<keyword evidence="1" id="KW-0285">Flavoprotein</keyword>
<comment type="function">
    <text evidence="1">Catalyzes the stereospecific oxidation of squalene to (S)-2,3-epoxysqualene, and is considered to be a rate-limiting enzyme in steroid biosynthesis.</text>
</comment>
<gene>
    <name evidence="2" type="ORF">F0562_020836</name>
</gene>
<dbReference type="GO" id="GO:0004506">
    <property type="term" value="F:squalene monooxygenase activity"/>
    <property type="evidence" value="ECO:0007669"/>
    <property type="project" value="UniProtKB-UniRule"/>
</dbReference>
<sequence>MDSRAMMAASLLGMVMTMYRTRNKNTDEYIMSSHKRGYQPETPGSTEVIILGADVAGSALAYALGKDGRRVHVIERDLTEPDRIVGELLQPGGYLKLIELGLEDCVNDIDAQRVFGYALYKDGENTLLSYPLENFHADVAGRSFHVGRFIQRMRAKAASLPNVKLEPGTK</sequence>
<dbReference type="PANTHER" id="PTHR10835">
    <property type="entry name" value="SQUALENE MONOOXYGENASE"/>
    <property type="match status" value="1"/>
</dbReference>
<dbReference type="OrthoDB" id="1678617at2759"/>
<keyword evidence="1" id="KW-0274">FAD</keyword>
<dbReference type="GO" id="GO:0005783">
    <property type="term" value="C:endoplasmic reticulum"/>
    <property type="evidence" value="ECO:0007669"/>
    <property type="project" value="TreeGrafter"/>
</dbReference>